<dbReference type="Proteomes" id="UP000267164">
    <property type="component" value="Chromosome"/>
</dbReference>
<dbReference type="RefSeq" id="WP_120743382.1">
    <property type="nucleotide sequence ID" value="NZ_CP032568.1"/>
</dbReference>
<keyword evidence="2" id="KW-0812">Transmembrane</keyword>
<reference evidence="3 4" key="1">
    <citation type="submission" date="2018-09" db="EMBL/GenBank/DDBJ databases">
        <title>Nocardia yunnanensis sp. nov., an actinomycete isolated from a soil sample.</title>
        <authorList>
            <person name="Zhang J."/>
        </authorList>
    </citation>
    <scope>NUCLEOTIDE SEQUENCE [LARGE SCALE GENOMIC DNA]</scope>
    <source>
        <strain evidence="3 4">CFHS0054</strain>
    </source>
</reference>
<accession>A0A386ZNN2</accession>
<dbReference type="KEGG" id="nyu:D7D52_35755"/>
<feature type="transmembrane region" description="Helical" evidence="2">
    <location>
        <begin position="113"/>
        <end position="136"/>
    </location>
</feature>
<sequence>MSYPPAGGDPNAPGQQPNPEWWDQPAQQAGQQPVDQASQETKLNWAAQPGGLPQDQGYGAPSGYAQSGGYPQATGPGMQPGQAPGFAPPVGYGQQPGYGQPGFPPPRKSNTGLIIGIVLGAVVLLAIAAGAIVLVAKKDDSAQVAATTTTAAQLTAPATTRKGAPTTSKAAPAGKRFSYTEYGKDWDYKFGGVALQAKYVSGRDYDTCAPIEDAGKLTGLGCKYASEMAWKSENGGLMLTQLVLTMADVDKAASAVDSFDDQDLVLPDGSYIADFEVGKWMNGEQGTFLVVTEVTTTAAVDEPTAEKYLENRHNDTVGALGFR</sequence>
<protein>
    <submittedName>
        <fullName evidence="3">Uncharacterized protein</fullName>
    </submittedName>
</protein>
<keyword evidence="4" id="KW-1185">Reference proteome</keyword>
<dbReference type="AlphaFoldDB" id="A0A386ZNN2"/>
<evidence type="ECO:0000313" key="3">
    <source>
        <dbReference type="EMBL" id="AYF78299.1"/>
    </source>
</evidence>
<evidence type="ECO:0000256" key="2">
    <source>
        <dbReference type="SAM" id="Phobius"/>
    </source>
</evidence>
<feature type="region of interest" description="Disordered" evidence="1">
    <location>
        <begin position="1"/>
        <end position="105"/>
    </location>
</feature>
<dbReference type="OrthoDB" id="4537560at2"/>
<proteinExistence type="predicted"/>
<feature type="compositionally biased region" description="Polar residues" evidence="1">
    <location>
        <begin position="25"/>
        <end position="42"/>
    </location>
</feature>
<gene>
    <name evidence="3" type="ORF">D7D52_35755</name>
</gene>
<organism evidence="3 4">
    <name type="scientific">Nocardia yunnanensis</name>
    <dbReference type="NCBI Taxonomy" id="2382165"/>
    <lineage>
        <taxon>Bacteria</taxon>
        <taxon>Bacillati</taxon>
        <taxon>Actinomycetota</taxon>
        <taxon>Actinomycetes</taxon>
        <taxon>Mycobacteriales</taxon>
        <taxon>Nocardiaceae</taxon>
        <taxon>Nocardia</taxon>
    </lineage>
</organism>
<keyword evidence="2" id="KW-0472">Membrane</keyword>
<evidence type="ECO:0000256" key="1">
    <source>
        <dbReference type="SAM" id="MobiDB-lite"/>
    </source>
</evidence>
<evidence type="ECO:0000313" key="4">
    <source>
        <dbReference type="Proteomes" id="UP000267164"/>
    </source>
</evidence>
<keyword evidence="2" id="KW-1133">Transmembrane helix</keyword>
<name>A0A386ZNN2_9NOCA</name>
<dbReference type="EMBL" id="CP032568">
    <property type="protein sequence ID" value="AYF78299.1"/>
    <property type="molecule type" value="Genomic_DNA"/>
</dbReference>